<evidence type="ECO:0000313" key="2">
    <source>
        <dbReference type="EMBL" id="EJD39036.1"/>
    </source>
</evidence>
<organism evidence="2 3">
    <name type="scientific">Auricularia subglabra (strain TFB-10046 / SS5)</name>
    <name type="common">White-rot fungus</name>
    <name type="synonym">Auricularia delicata (strain TFB10046)</name>
    <dbReference type="NCBI Taxonomy" id="717982"/>
    <lineage>
        <taxon>Eukaryota</taxon>
        <taxon>Fungi</taxon>
        <taxon>Dikarya</taxon>
        <taxon>Basidiomycota</taxon>
        <taxon>Agaricomycotina</taxon>
        <taxon>Agaricomycetes</taxon>
        <taxon>Auriculariales</taxon>
        <taxon>Auriculariaceae</taxon>
        <taxon>Auricularia</taxon>
    </lineage>
</organism>
<evidence type="ECO:0000256" key="1">
    <source>
        <dbReference type="SAM" id="MobiDB-lite"/>
    </source>
</evidence>
<gene>
    <name evidence="2" type="ORF">AURDEDRAFT_171832</name>
</gene>
<dbReference type="AlphaFoldDB" id="J0WX20"/>
<sequence>MSAERSHNLDPEIRSTYTILPMTVDCHKLFLTIDKMREDEAAKRVVAQAAITYPPVQQDMNALYPQQLQNQQWDMAYIPPPLDQLNPGGCLFQPGVPPPGTWDFTQPDAYFQPALAGLDPNLLFDGAPLQTYGYPSDPVAAPQQPSPGHSHASASISNNPRQPPRCSSVTPPHVKNGAAPLFPDGANQWSAPAPTPAQPGIKLPTMPPVAPPQRAQTSKGPKKKVNPQRPGFMDVFLNSRQQPDVRISRQPAPQPVAGPSRLAAPLPYPYGTGPLAMLPSGYVYGPPAPAPMVPRETGRAKTMRKNERSAPYTKRQPPAPAQHRVAPPQLPSVTPQHCAPLPLPPQQRPPPIPQHLCAPPQLPPSPPQQSVAAQQPAAPPQQAAAQPTVVSPPATSQLDLSSPTFGMPSAAEAFNTVHGLPGDWGYDLLDTQTFSPPPQVLCPLSPHLNDLFESIIDLSEAT</sequence>
<feature type="compositionally biased region" description="Basic and acidic residues" evidence="1">
    <location>
        <begin position="296"/>
        <end position="308"/>
    </location>
</feature>
<dbReference type="InParanoid" id="J0WX20"/>
<feature type="compositionally biased region" description="Polar residues" evidence="1">
    <location>
        <begin position="152"/>
        <end position="170"/>
    </location>
</feature>
<evidence type="ECO:0000313" key="3">
    <source>
        <dbReference type="Proteomes" id="UP000006514"/>
    </source>
</evidence>
<keyword evidence="3" id="KW-1185">Reference proteome</keyword>
<dbReference type="Proteomes" id="UP000006514">
    <property type="component" value="Unassembled WGS sequence"/>
</dbReference>
<accession>J0WX20</accession>
<feature type="compositionally biased region" description="Low complexity" evidence="1">
    <location>
        <begin position="368"/>
        <end position="394"/>
    </location>
</feature>
<dbReference type="EMBL" id="JH687817">
    <property type="protein sequence ID" value="EJD39036.1"/>
    <property type="molecule type" value="Genomic_DNA"/>
</dbReference>
<feature type="region of interest" description="Disordered" evidence="1">
    <location>
        <begin position="134"/>
        <end position="229"/>
    </location>
</feature>
<protein>
    <submittedName>
        <fullName evidence="2">Uncharacterized protein</fullName>
    </submittedName>
</protein>
<proteinExistence type="predicted"/>
<feature type="region of interest" description="Disordered" evidence="1">
    <location>
        <begin position="293"/>
        <end position="399"/>
    </location>
</feature>
<dbReference type="KEGG" id="adl:AURDEDRAFT_171832"/>
<feature type="compositionally biased region" description="Pro residues" evidence="1">
    <location>
        <begin position="341"/>
        <end position="353"/>
    </location>
</feature>
<reference evidence="3" key="1">
    <citation type="journal article" date="2012" name="Science">
        <title>The Paleozoic origin of enzymatic lignin decomposition reconstructed from 31 fungal genomes.</title>
        <authorList>
            <person name="Floudas D."/>
            <person name="Binder M."/>
            <person name="Riley R."/>
            <person name="Barry K."/>
            <person name="Blanchette R.A."/>
            <person name="Henrissat B."/>
            <person name="Martinez A.T."/>
            <person name="Otillar R."/>
            <person name="Spatafora J.W."/>
            <person name="Yadav J.S."/>
            <person name="Aerts A."/>
            <person name="Benoit I."/>
            <person name="Boyd A."/>
            <person name="Carlson A."/>
            <person name="Copeland A."/>
            <person name="Coutinho P.M."/>
            <person name="de Vries R.P."/>
            <person name="Ferreira P."/>
            <person name="Findley K."/>
            <person name="Foster B."/>
            <person name="Gaskell J."/>
            <person name="Glotzer D."/>
            <person name="Gorecki P."/>
            <person name="Heitman J."/>
            <person name="Hesse C."/>
            <person name="Hori C."/>
            <person name="Igarashi K."/>
            <person name="Jurgens J.A."/>
            <person name="Kallen N."/>
            <person name="Kersten P."/>
            <person name="Kohler A."/>
            <person name="Kuees U."/>
            <person name="Kumar T.K.A."/>
            <person name="Kuo A."/>
            <person name="LaButti K."/>
            <person name="Larrondo L.F."/>
            <person name="Lindquist E."/>
            <person name="Ling A."/>
            <person name="Lombard V."/>
            <person name="Lucas S."/>
            <person name="Lundell T."/>
            <person name="Martin R."/>
            <person name="McLaughlin D.J."/>
            <person name="Morgenstern I."/>
            <person name="Morin E."/>
            <person name="Murat C."/>
            <person name="Nagy L.G."/>
            <person name="Nolan M."/>
            <person name="Ohm R.A."/>
            <person name="Patyshakuliyeva A."/>
            <person name="Rokas A."/>
            <person name="Ruiz-Duenas F.J."/>
            <person name="Sabat G."/>
            <person name="Salamov A."/>
            <person name="Samejima M."/>
            <person name="Schmutz J."/>
            <person name="Slot J.C."/>
            <person name="St John F."/>
            <person name="Stenlid J."/>
            <person name="Sun H."/>
            <person name="Sun S."/>
            <person name="Syed K."/>
            <person name="Tsang A."/>
            <person name="Wiebenga A."/>
            <person name="Young D."/>
            <person name="Pisabarro A."/>
            <person name="Eastwood D.C."/>
            <person name="Martin F."/>
            <person name="Cullen D."/>
            <person name="Grigoriev I.V."/>
            <person name="Hibbett D.S."/>
        </authorList>
    </citation>
    <scope>NUCLEOTIDE SEQUENCE [LARGE SCALE GENOMIC DNA]</scope>
    <source>
        <strain evidence="3">TFB10046</strain>
    </source>
</reference>
<name>J0WX20_AURST</name>